<feature type="transmembrane region" description="Helical" evidence="6">
    <location>
        <begin position="399"/>
        <end position="421"/>
    </location>
</feature>
<feature type="transmembrane region" description="Helical" evidence="6">
    <location>
        <begin position="71"/>
        <end position="90"/>
    </location>
</feature>
<name>A0A1H4L1C8_9NOCA</name>
<evidence type="ECO:0000256" key="4">
    <source>
        <dbReference type="ARBA" id="ARBA00022989"/>
    </source>
</evidence>
<feature type="transmembrane region" description="Helical" evidence="6">
    <location>
        <begin position="214"/>
        <end position="237"/>
    </location>
</feature>
<evidence type="ECO:0000256" key="1">
    <source>
        <dbReference type="ARBA" id="ARBA00004651"/>
    </source>
</evidence>
<gene>
    <name evidence="8" type="ORF">SAMN04490239_1014</name>
</gene>
<keyword evidence="3 6" id="KW-0812">Transmembrane</keyword>
<dbReference type="EMBL" id="FNSV01000005">
    <property type="protein sequence ID" value="SEB64188.1"/>
    <property type="molecule type" value="Genomic_DNA"/>
</dbReference>
<sequence length="461" mass="46356">MSRLTFSILATGAAAFAMLQSAVVPTLPRIAAEVGTDQHSVTWVLTAFLLCATVSTPIVGRLGDIYGKNRLLVMSLGLLAIGSIASAIAPNLSVMIAARVIAAAGAGVVPLSFGILRDECSPERMASATATLSALLAGGAGLGMVVAGPLVDCLGYLWLFLLPGLVLGVAAIGAALTVPSSPVRSPGQLPILPAVLLTAWLVPFLIAASRAPNWGWGSVRVVGLCGTSVVVFGVWWVCESRAAQPLVDTALVRSRGMWQTNLIGLTAGAALYGGFAFLPQFLQAPPSSVGSGFGVGATGASLLILAHPVMSFVGGFVAGELARSVGAKALVVAGCLAASGSMALMAFNHASRVDVIVANGLMGAGMGFMFACLTPLIFAAVPAEQSGVAVGINTTLRALGGAIGAAVVPAIIASQAVVAGYPAEQAYVLGFLVIAGLMLCATICALLIPCVRPGTQPSVDK</sequence>
<evidence type="ECO:0000256" key="2">
    <source>
        <dbReference type="ARBA" id="ARBA00022448"/>
    </source>
</evidence>
<feature type="transmembrane region" description="Helical" evidence="6">
    <location>
        <begin position="189"/>
        <end position="208"/>
    </location>
</feature>
<dbReference type="PANTHER" id="PTHR42718:SF9">
    <property type="entry name" value="MAJOR FACILITATOR SUPERFAMILY MULTIDRUG TRANSPORTER MFSC"/>
    <property type="match status" value="1"/>
</dbReference>
<evidence type="ECO:0000313" key="8">
    <source>
        <dbReference type="EMBL" id="SEB64188.1"/>
    </source>
</evidence>
<dbReference type="PANTHER" id="PTHR42718">
    <property type="entry name" value="MAJOR FACILITATOR SUPERFAMILY MULTIDRUG TRANSPORTER MFSC"/>
    <property type="match status" value="1"/>
</dbReference>
<feature type="transmembrane region" description="Helical" evidence="6">
    <location>
        <begin position="40"/>
        <end position="59"/>
    </location>
</feature>
<keyword evidence="9" id="KW-1185">Reference proteome</keyword>
<evidence type="ECO:0000256" key="6">
    <source>
        <dbReference type="SAM" id="Phobius"/>
    </source>
</evidence>
<feature type="domain" description="Major facilitator superfamily (MFS) profile" evidence="7">
    <location>
        <begin position="1"/>
        <end position="453"/>
    </location>
</feature>
<feature type="transmembrane region" description="Helical" evidence="6">
    <location>
        <begin position="258"/>
        <end position="281"/>
    </location>
</feature>
<dbReference type="Pfam" id="PF07690">
    <property type="entry name" value="MFS_1"/>
    <property type="match status" value="1"/>
</dbReference>
<feature type="transmembrane region" description="Helical" evidence="6">
    <location>
        <begin position="329"/>
        <end position="350"/>
    </location>
</feature>
<reference evidence="9" key="1">
    <citation type="submission" date="2016-10" db="EMBL/GenBank/DDBJ databases">
        <authorList>
            <person name="Varghese N."/>
            <person name="Submissions S."/>
        </authorList>
    </citation>
    <scope>NUCLEOTIDE SEQUENCE [LARGE SCALE GENOMIC DNA]</scope>
    <source>
        <strain evidence="9">DSM 44498</strain>
    </source>
</reference>
<feature type="transmembrane region" description="Helical" evidence="6">
    <location>
        <begin position="356"/>
        <end position="378"/>
    </location>
</feature>
<keyword evidence="2" id="KW-0813">Transport</keyword>
<dbReference type="GO" id="GO:0005886">
    <property type="term" value="C:plasma membrane"/>
    <property type="evidence" value="ECO:0007669"/>
    <property type="project" value="UniProtKB-SubCell"/>
</dbReference>
<dbReference type="Proteomes" id="UP000183561">
    <property type="component" value="Unassembled WGS sequence"/>
</dbReference>
<feature type="transmembrane region" description="Helical" evidence="6">
    <location>
        <begin position="128"/>
        <end position="150"/>
    </location>
</feature>
<dbReference type="Gene3D" id="1.20.1720.10">
    <property type="entry name" value="Multidrug resistance protein D"/>
    <property type="match status" value="1"/>
</dbReference>
<dbReference type="GO" id="GO:0022857">
    <property type="term" value="F:transmembrane transporter activity"/>
    <property type="evidence" value="ECO:0007669"/>
    <property type="project" value="InterPro"/>
</dbReference>
<evidence type="ECO:0000259" key="7">
    <source>
        <dbReference type="PROSITE" id="PS50850"/>
    </source>
</evidence>
<protein>
    <submittedName>
        <fullName evidence="8">Major Facilitator Superfamily protein</fullName>
    </submittedName>
</protein>
<organism evidence="8 9">
    <name type="scientific">Rhodococcus koreensis</name>
    <dbReference type="NCBI Taxonomy" id="99653"/>
    <lineage>
        <taxon>Bacteria</taxon>
        <taxon>Bacillati</taxon>
        <taxon>Actinomycetota</taxon>
        <taxon>Actinomycetes</taxon>
        <taxon>Mycobacteriales</taxon>
        <taxon>Nocardiaceae</taxon>
        <taxon>Rhodococcus</taxon>
    </lineage>
</organism>
<feature type="transmembrane region" description="Helical" evidence="6">
    <location>
        <begin position="293"/>
        <end position="317"/>
    </location>
</feature>
<feature type="transmembrane region" description="Helical" evidence="6">
    <location>
        <begin position="96"/>
        <end position="116"/>
    </location>
</feature>
<dbReference type="InterPro" id="IPR020846">
    <property type="entry name" value="MFS_dom"/>
</dbReference>
<evidence type="ECO:0000256" key="3">
    <source>
        <dbReference type="ARBA" id="ARBA00022692"/>
    </source>
</evidence>
<dbReference type="Gene3D" id="1.20.1250.20">
    <property type="entry name" value="MFS general substrate transporter like domains"/>
    <property type="match status" value="1"/>
</dbReference>
<dbReference type="InterPro" id="IPR036259">
    <property type="entry name" value="MFS_trans_sf"/>
</dbReference>
<proteinExistence type="predicted"/>
<dbReference type="OrthoDB" id="4484751at2"/>
<dbReference type="AlphaFoldDB" id="A0A1H4L1C8"/>
<dbReference type="RefSeq" id="WP_072946471.1">
    <property type="nucleotide sequence ID" value="NZ_FNSV01000005.1"/>
</dbReference>
<feature type="transmembrane region" description="Helical" evidence="6">
    <location>
        <begin position="156"/>
        <end position="177"/>
    </location>
</feature>
<dbReference type="SUPFAM" id="SSF103473">
    <property type="entry name" value="MFS general substrate transporter"/>
    <property type="match status" value="1"/>
</dbReference>
<comment type="subcellular location">
    <subcellularLocation>
        <location evidence="1">Cell membrane</location>
        <topology evidence="1">Multi-pass membrane protein</topology>
    </subcellularLocation>
</comment>
<keyword evidence="5 6" id="KW-0472">Membrane</keyword>
<keyword evidence="4 6" id="KW-1133">Transmembrane helix</keyword>
<dbReference type="PROSITE" id="PS50850">
    <property type="entry name" value="MFS"/>
    <property type="match status" value="1"/>
</dbReference>
<accession>A0A1H4L1C8</accession>
<feature type="transmembrane region" description="Helical" evidence="6">
    <location>
        <begin position="427"/>
        <end position="451"/>
    </location>
</feature>
<evidence type="ECO:0000313" key="9">
    <source>
        <dbReference type="Proteomes" id="UP000183561"/>
    </source>
</evidence>
<evidence type="ECO:0000256" key="5">
    <source>
        <dbReference type="ARBA" id="ARBA00023136"/>
    </source>
</evidence>
<dbReference type="InterPro" id="IPR011701">
    <property type="entry name" value="MFS"/>
</dbReference>